<dbReference type="SUPFAM" id="SSF53597">
    <property type="entry name" value="Dihydrofolate reductase-like"/>
    <property type="match status" value="1"/>
</dbReference>
<evidence type="ECO:0000313" key="3">
    <source>
        <dbReference type="Proteomes" id="UP000464700"/>
    </source>
</evidence>
<feature type="domain" description="Bacterial bifunctional deaminase-reductase C-terminal" evidence="1">
    <location>
        <begin position="3"/>
        <end position="162"/>
    </location>
</feature>
<organism evidence="2 3">
    <name type="scientific">Proteus columbae</name>
    <dbReference type="NCBI Taxonomy" id="1987580"/>
    <lineage>
        <taxon>Bacteria</taxon>
        <taxon>Pseudomonadati</taxon>
        <taxon>Pseudomonadota</taxon>
        <taxon>Gammaproteobacteria</taxon>
        <taxon>Enterobacterales</taxon>
        <taxon>Morganellaceae</taxon>
        <taxon>Proteus</taxon>
    </lineage>
</organism>
<name>A0A6I7D0G7_9GAMM</name>
<dbReference type="PANTHER" id="PTHR38011">
    <property type="entry name" value="DIHYDROFOLATE REDUCTASE FAMILY PROTEIN (AFU_ORTHOLOGUE AFUA_8G06820)"/>
    <property type="match status" value="1"/>
</dbReference>
<sequence length="177" mass="20136">MNIVVYIATSLDGYIADKQGNIDWLTSIENPENLDFGFSDFLSEIDVIIMGRTTFETIMGFDIEWPYVQPVFVLSNTIKELPSSLPSNVNILSGNVSEIIKRLKDDGYNRVYVDGGKTIQGFINKGFVDELIITRMPILLGEGIPLFIPNDKKIEFTHHKTEVYLNSFVKSHYKKHN</sequence>
<dbReference type="InterPro" id="IPR050765">
    <property type="entry name" value="Riboflavin_Biosynth_HTPR"/>
</dbReference>
<reference evidence="2 3" key="1">
    <citation type="submission" date="2019-09" db="EMBL/GenBank/DDBJ databases">
        <title>Emergence of a chromosome-mediated tetracycline resistance gene in Proteus strain.</title>
        <authorList>
            <person name="He D."/>
            <person name="Wang L."/>
        </authorList>
    </citation>
    <scope>NUCLEOTIDE SEQUENCE [LARGE SCALE GENOMIC DNA]</scope>
    <source>
        <strain evidence="2 3">T60</strain>
    </source>
</reference>
<dbReference type="InterPro" id="IPR024072">
    <property type="entry name" value="DHFR-like_dom_sf"/>
</dbReference>
<dbReference type="Pfam" id="PF01872">
    <property type="entry name" value="RibD_C"/>
    <property type="match status" value="1"/>
</dbReference>
<dbReference type="GO" id="GO:0008703">
    <property type="term" value="F:5-amino-6-(5-phosphoribosylamino)uracil reductase activity"/>
    <property type="evidence" value="ECO:0007669"/>
    <property type="project" value="InterPro"/>
</dbReference>
<gene>
    <name evidence="2" type="ORF">F1325_08125</name>
</gene>
<accession>A0A6I7D0G7</accession>
<protein>
    <submittedName>
        <fullName evidence="2">Dihydrofolate reductase</fullName>
    </submittedName>
</protein>
<dbReference type="Gene3D" id="3.40.430.10">
    <property type="entry name" value="Dihydrofolate Reductase, subunit A"/>
    <property type="match status" value="1"/>
</dbReference>
<dbReference type="GO" id="GO:0009231">
    <property type="term" value="P:riboflavin biosynthetic process"/>
    <property type="evidence" value="ECO:0007669"/>
    <property type="project" value="InterPro"/>
</dbReference>
<dbReference type="Proteomes" id="UP000464700">
    <property type="component" value="Chromosome"/>
</dbReference>
<evidence type="ECO:0000313" key="2">
    <source>
        <dbReference type="EMBL" id="QHN10431.1"/>
    </source>
</evidence>
<evidence type="ECO:0000259" key="1">
    <source>
        <dbReference type="Pfam" id="PF01872"/>
    </source>
</evidence>
<keyword evidence="3" id="KW-1185">Reference proteome</keyword>
<dbReference type="EMBL" id="CP043925">
    <property type="protein sequence ID" value="QHN10431.1"/>
    <property type="molecule type" value="Genomic_DNA"/>
</dbReference>
<dbReference type="KEGG" id="pcol:F1325_08125"/>
<dbReference type="RefSeq" id="WP_109372543.1">
    <property type="nucleotide sequence ID" value="NZ_CP043925.1"/>
</dbReference>
<dbReference type="InterPro" id="IPR002734">
    <property type="entry name" value="RibDG_C"/>
</dbReference>
<proteinExistence type="predicted"/>
<dbReference type="AlphaFoldDB" id="A0A6I7D0G7"/>
<dbReference type="PANTHER" id="PTHR38011:SF11">
    <property type="entry name" value="2,5-DIAMINO-6-RIBOSYLAMINO-4(3H)-PYRIMIDINONE 5'-PHOSPHATE REDUCTASE"/>
    <property type="match status" value="1"/>
</dbReference>